<feature type="region of interest" description="Disordered" evidence="10">
    <location>
        <begin position="1039"/>
        <end position="1059"/>
    </location>
</feature>
<gene>
    <name evidence="12" type="ORF">NTEN_LOCUS20977</name>
</gene>
<evidence type="ECO:0000256" key="10">
    <source>
        <dbReference type="SAM" id="MobiDB-lite"/>
    </source>
</evidence>
<dbReference type="OrthoDB" id="6630329at2759"/>
<dbReference type="SUPFAM" id="SSF57667">
    <property type="entry name" value="beta-beta-alpha zinc fingers"/>
    <property type="match status" value="6"/>
</dbReference>
<keyword evidence="3" id="KW-0677">Repeat</keyword>
<feature type="domain" description="C2H2-type" evidence="11">
    <location>
        <begin position="856"/>
        <end position="885"/>
    </location>
</feature>
<comment type="subcellular location">
    <subcellularLocation>
        <location evidence="1">Nucleus</location>
    </subcellularLocation>
</comment>
<keyword evidence="7" id="KW-0804">Transcription</keyword>
<feature type="domain" description="C2H2-type" evidence="11">
    <location>
        <begin position="532"/>
        <end position="559"/>
    </location>
</feature>
<dbReference type="Pfam" id="PF00096">
    <property type="entry name" value="zf-C2H2"/>
    <property type="match status" value="4"/>
</dbReference>
<dbReference type="Proteomes" id="UP000479000">
    <property type="component" value="Unassembled WGS sequence"/>
</dbReference>
<evidence type="ECO:0000256" key="6">
    <source>
        <dbReference type="ARBA" id="ARBA00023015"/>
    </source>
</evidence>
<dbReference type="GO" id="GO:0005634">
    <property type="term" value="C:nucleus"/>
    <property type="evidence" value="ECO:0007669"/>
    <property type="project" value="UniProtKB-SubCell"/>
</dbReference>
<feature type="domain" description="C2H2-type" evidence="11">
    <location>
        <begin position="579"/>
        <end position="606"/>
    </location>
</feature>
<accession>A0A6H5HJ98</accession>
<dbReference type="Gene3D" id="3.30.160.60">
    <property type="entry name" value="Classic Zinc Finger"/>
    <property type="match status" value="8"/>
</dbReference>
<dbReference type="InterPro" id="IPR036236">
    <property type="entry name" value="Znf_C2H2_sf"/>
</dbReference>
<feature type="domain" description="C2H2-type" evidence="11">
    <location>
        <begin position="468"/>
        <end position="495"/>
    </location>
</feature>
<evidence type="ECO:0000313" key="13">
    <source>
        <dbReference type="Proteomes" id="UP000479000"/>
    </source>
</evidence>
<feature type="domain" description="C2H2-type" evidence="11">
    <location>
        <begin position="802"/>
        <end position="825"/>
    </location>
</feature>
<dbReference type="GO" id="GO:0008270">
    <property type="term" value="F:zinc ion binding"/>
    <property type="evidence" value="ECO:0007669"/>
    <property type="project" value="UniProtKB-KW"/>
</dbReference>
<sequence length="1059" mass="121622">MEAATPPKIVSKDAGIVSKAVNQKLSEDEEEAKKEVLSRIGHSISENSLTPTKTKVPSAQSYSQAYSRIQSLWDSSKFEDEDLMLTPRQSSDSDKIVLYDSTIWRSVHLRFVLKHVQAQQKFVEAPFDCVFSINCTPFGEIKSFSVPYSHAYDKEESDAEHVPCLPQDLQVQGASETSSEVRMWNGTPIPLSALFASRQTQVGPEDAHSSPPFVTTGTPRLPEFYWGGAVINETMMKCSDCPKMYKTRAGLHNHKKYECGKSPQFKCPHCPHETKQKGNLKAHLLHMTHSTSMFQNLFAQHVHRLRASGINGSAILVPGLYQSVSDERWTVQSSKIRMPERTSIRLPMLSISSPSENLSKIPHDFQTQKLCPNNGLNVIRPYGLLKSRTVPANGNTYVCTTCNKAYKYFTGLYKHKRFECGKEPQFSCPHCPYQGRQKTHLQSHVLRRHNEIIGDPARHTGWPGERNFVCTTCYKSFKYKAGLTAHVRYECGKAPQFLCPHCPAGQSISKFGYGNTSKQFPSFPLLDKIGPFTCLRCWKTYRHPQHLWRHKKFECGVEPQFKCPVCPHRSKRKENLKKYQCDACGRSYKFKEGLYLHQKHECGKEARLSCPYCQYKTKLKGNLKTHIGIRHGPDLIASGSVFGRYFCAACGKCYKHKCHLVFHQRNECGKDPQHACPYCAYKSKTTKNLKRHDQMRNNSCEHCGRSYKYRRTLKFHQKFECGKEPQFKCAFCPYKAKRNASLKIHVQNKHTENVFRQLIAKSSAKPLRISNSYVCKLCNKPYKTRTGWRTHVQYECNKEPQFKCPICSRRTKRKGSLKTHIFMVHKDLFLGRTTENSIQDTLSTIMGRPDDVQRFHYCPDCGRQFKRRDHMARHRKLSCSTGTVQNEIPRFYSCPDCEKFFKRREHLTRHQKNSCSGSKFISIFSCPSCYFRSRSEKCYQNHLRRKHPDITRVAYNNRGGERLCLDGYFYNKQYTSAKTISWLCAQRSAFGCNGRVMTNYSYQVVRVSTQHTHSPNTPSTRGGKGFKDNVDAFILDSHEAGETMSHHHEPKIQLSGSSK</sequence>
<evidence type="ECO:0000256" key="3">
    <source>
        <dbReference type="ARBA" id="ARBA00022737"/>
    </source>
</evidence>
<dbReference type="InterPro" id="IPR050636">
    <property type="entry name" value="C2H2-ZF_domain-containing"/>
</dbReference>
<dbReference type="PANTHER" id="PTHR47772">
    <property type="entry name" value="ZINC FINGER PROTEIN 200"/>
    <property type="match status" value="1"/>
</dbReference>
<proteinExistence type="predicted"/>
<protein>
    <recommendedName>
        <fullName evidence="11">C2H2-type domain-containing protein</fullName>
    </recommendedName>
</protein>
<dbReference type="Gene3D" id="2.20.25.240">
    <property type="match status" value="1"/>
</dbReference>
<evidence type="ECO:0000256" key="1">
    <source>
        <dbReference type="ARBA" id="ARBA00004123"/>
    </source>
</evidence>
<evidence type="ECO:0000259" key="11">
    <source>
        <dbReference type="PROSITE" id="PS50157"/>
    </source>
</evidence>
<dbReference type="PROSITE" id="PS50157">
    <property type="entry name" value="ZINC_FINGER_C2H2_2"/>
    <property type="match status" value="11"/>
</dbReference>
<keyword evidence="13" id="KW-1185">Reference proteome</keyword>
<dbReference type="InterPro" id="IPR013087">
    <property type="entry name" value="Znf_C2H2_type"/>
</dbReference>
<dbReference type="AlphaFoldDB" id="A0A6H5HJ98"/>
<reference evidence="12 13" key="1">
    <citation type="submission" date="2020-02" db="EMBL/GenBank/DDBJ databases">
        <authorList>
            <person name="Ferguson B K."/>
        </authorList>
    </citation>
    <scope>NUCLEOTIDE SEQUENCE [LARGE SCALE GENOMIC DNA]</scope>
</reference>
<feature type="domain" description="C2H2-type" evidence="11">
    <location>
        <begin position="773"/>
        <end position="800"/>
    </location>
</feature>
<keyword evidence="5" id="KW-0862">Zinc</keyword>
<evidence type="ECO:0000256" key="2">
    <source>
        <dbReference type="ARBA" id="ARBA00022723"/>
    </source>
</evidence>
<keyword evidence="4 9" id="KW-0863">Zinc-finger</keyword>
<dbReference type="PANTHER" id="PTHR47772:SF13">
    <property type="entry name" value="GASTRULA ZINC FINGER PROTEIN XLCGF49.1-LIKE-RELATED"/>
    <property type="match status" value="1"/>
</dbReference>
<keyword evidence="6" id="KW-0805">Transcription regulation</keyword>
<feature type="compositionally biased region" description="Basic and acidic residues" evidence="10">
    <location>
        <begin position="1039"/>
        <end position="1051"/>
    </location>
</feature>
<feature type="domain" description="C2H2-type" evidence="11">
    <location>
        <begin position="645"/>
        <end position="672"/>
    </location>
</feature>
<evidence type="ECO:0000313" key="12">
    <source>
        <dbReference type="EMBL" id="CAB0016850.1"/>
    </source>
</evidence>
<feature type="domain" description="C2H2-type" evidence="11">
    <location>
        <begin position="397"/>
        <end position="424"/>
    </location>
</feature>
<dbReference type="Pfam" id="PF04500">
    <property type="entry name" value="FLYWCH"/>
    <property type="match status" value="1"/>
</dbReference>
<feature type="domain" description="C2H2-type" evidence="11">
    <location>
        <begin position="892"/>
        <end position="920"/>
    </location>
</feature>
<dbReference type="SMART" id="SM00355">
    <property type="entry name" value="ZnF_C2H2"/>
    <property type="match status" value="16"/>
</dbReference>
<evidence type="ECO:0000256" key="9">
    <source>
        <dbReference type="PROSITE-ProRule" id="PRU00042"/>
    </source>
</evidence>
<evidence type="ECO:0000256" key="4">
    <source>
        <dbReference type="ARBA" id="ARBA00022771"/>
    </source>
</evidence>
<keyword evidence="8" id="KW-0539">Nucleus</keyword>
<evidence type="ECO:0000256" key="8">
    <source>
        <dbReference type="ARBA" id="ARBA00023242"/>
    </source>
</evidence>
<name>A0A6H5HJ98_9HEMI</name>
<dbReference type="InterPro" id="IPR007588">
    <property type="entry name" value="Znf_FLYWCH"/>
</dbReference>
<feature type="domain" description="C2H2-type" evidence="11">
    <location>
        <begin position="698"/>
        <end position="725"/>
    </location>
</feature>
<feature type="domain" description="C2H2-type" evidence="11">
    <location>
        <begin position="236"/>
        <end position="263"/>
    </location>
</feature>
<dbReference type="EMBL" id="CADCXU010030613">
    <property type="protein sequence ID" value="CAB0016850.1"/>
    <property type="molecule type" value="Genomic_DNA"/>
</dbReference>
<evidence type="ECO:0000256" key="7">
    <source>
        <dbReference type="ARBA" id="ARBA00023163"/>
    </source>
</evidence>
<evidence type="ECO:0000256" key="5">
    <source>
        <dbReference type="ARBA" id="ARBA00022833"/>
    </source>
</evidence>
<organism evidence="12 13">
    <name type="scientific">Nesidiocoris tenuis</name>
    <dbReference type="NCBI Taxonomy" id="355587"/>
    <lineage>
        <taxon>Eukaryota</taxon>
        <taxon>Metazoa</taxon>
        <taxon>Ecdysozoa</taxon>
        <taxon>Arthropoda</taxon>
        <taxon>Hexapoda</taxon>
        <taxon>Insecta</taxon>
        <taxon>Pterygota</taxon>
        <taxon>Neoptera</taxon>
        <taxon>Paraneoptera</taxon>
        <taxon>Hemiptera</taxon>
        <taxon>Heteroptera</taxon>
        <taxon>Panheteroptera</taxon>
        <taxon>Cimicomorpha</taxon>
        <taxon>Miridae</taxon>
        <taxon>Dicyphina</taxon>
        <taxon>Nesidiocoris</taxon>
    </lineage>
</organism>
<keyword evidence="2" id="KW-0479">Metal-binding</keyword>